<proteinExistence type="predicted"/>
<feature type="region of interest" description="Disordered" evidence="1">
    <location>
        <begin position="1"/>
        <end position="23"/>
    </location>
</feature>
<evidence type="ECO:0000256" key="1">
    <source>
        <dbReference type="SAM" id="MobiDB-lite"/>
    </source>
</evidence>
<name>A0ABT3KZL1_9BURK</name>
<evidence type="ECO:0000313" key="3">
    <source>
        <dbReference type="Proteomes" id="UP001208935"/>
    </source>
</evidence>
<dbReference type="RefSeq" id="WP_265283281.1">
    <property type="nucleotide sequence ID" value="NZ_QZCW01000004.1"/>
</dbReference>
<reference evidence="3" key="1">
    <citation type="submission" date="2023-07" db="EMBL/GenBank/DDBJ databases">
        <title>Verminephrobacter genomes.</title>
        <authorList>
            <person name="Lund M.B."/>
        </authorList>
    </citation>
    <scope>NUCLEOTIDE SEQUENCE [LARGE SCALE GENOMIC DNA]</scope>
    <source>
        <strain evidence="3">AtM5-05</strain>
    </source>
</reference>
<dbReference type="Pfam" id="PF13753">
    <property type="entry name" value="SWM_repeat"/>
    <property type="match status" value="1"/>
</dbReference>
<dbReference type="InterPro" id="IPR028059">
    <property type="entry name" value="SWM_rpt"/>
</dbReference>
<sequence>MRELSDKTVTRGTPTDTTPPVINAATVNGNQLVLTYTEANTLNAVALAGNAGFTVNVHTTAGTTAILVSGRHGERLRPRP</sequence>
<protein>
    <submittedName>
        <fullName evidence="2">Uncharacterized protein</fullName>
    </submittedName>
</protein>
<keyword evidence="3" id="KW-1185">Reference proteome</keyword>
<dbReference type="EMBL" id="QZCW01000004">
    <property type="protein sequence ID" value="MCW5323437.1"/>
    <property type="molecule type" value="Genomic_DNA"/>
</dbReference>
<comment type="caution">
    <text evidence="2">The sequence shown here is derived from an EMBL/GenBank/DDBJ whole genome shotgun (WGS) entry which is preliminary data.</text>
</comment>
<gene>
    <name evidence="2" type="ORF">D5039_20520</name>
</gene>
<organism evidence="2 3">
    <name type="scientific">Verminephrobacter aporrectodeae subsp. tuberculatae</name>
    <dbReference type="NCBI Taxonomy" id="1110392"/>
    <lineage>
        <taxon>Bacteria</taxon>
        <taxon>Pseudomonadati</taxon>
        <taxon>Pseudomonadota</taxon>
        <taxon>Betaproteobacteria</taxon>
        <taxon>Burkholderiales</taxon>
        <taxon>Comamonadaceae</taxon>
        <taxon>Verminephrobacter</taxon>
    </lineage>
</organism>
<evidence type="ECO:0000313" key="2">
    <source>
        <dbReference type="EMBL" id="MCW5323437.1"/>
    </source>
</evidence>
<dbReference type="Proteomes" id="UP001208935">
    <property type="component" value="Unassembled WGS sequence"/>
</dbReference>
<feature type="compositionally biased region" description="Low complexity" evidence="1">
    <location>
        <begin position="10"/>
        <end position="20"/>
    </location>
</feature>
<accession>A0ABT3KZL1</accession>